<dbReference type="PROSITE" id="PS51194">
    <property type="entry name" value="HELICASE_CTER"/>
    <property type="match status" value="1"/>
</dbReference>
<gene>
    <name evidence="12" type="ORF">KN1_27430</name>
</gene>
<comment type="similarity">
    <text evidence="1">Belongs to the helicase family. RAD25/XPB subfamily.</text>
</comment>
<evidence type="ECO:0000313" key="13">
    <source>
        <dbReference type="Proteomes" id="UP000825123"/>
    </source>
</evidence>
<dbReference type="PROSITE" id="PS51192">
    <property type="entry name" value="HELICASE_ATP_BIND_1"/>
    <property type="match status" value="1"/>
</dbReference>
<dbReference type="InterPro" id="IPR040699">
    <property type="entry name" value="XPB_DRD"/>
</dbReference>
<dbReference type="GO" id="GO:0140097">
    <property type="term" value="F:catalytic activity, acting on DNA"/>
    <property type="evidence" value="ECO:0007669"/>
    <property type="project" value="UniProtKB-ARBA"/>
</dbReference>
<keyword evidence="2" id="KW-0547">Nucleotide-binding</keyword>
<comment type="catalytic activity">
    <reaction evidence="7">
        <text>Couples ATP hydrolysis with the unwinding of duplex DNA by translocating in the 3'-5' direction.</text>
        <dbReference type="EC" id="5.6.2.4"/>
    </reaction>
</comment>
<dbReference type="GO" id="GO:0005524">
    <property type="term" value="F:ATP binding"/>
    <property type="evidence" value="ECO:0007669"/>
    <property type="project" value="UniProtKB-KW"/>
</dbReference>
<dbReference type="PANTHER" id="PTHR11274:SF0">
    <property type="entry name" value="GENERAL TRANSCRIPTION AND DNA REPAIR FACTOR IIH HELICASE SUBUNIT XPB"/>
    <property type="match status" value="1"/>
</dbReference>
<dbReference type="RefSeq" id="WP_221288199.1">
    <property type="nucleotide sequence ID" value="NZ_AP024597.1"/>
</dbReference>
<evidence type="ECO:0000313" key="12">
    <source>
        <dbReference type="EMBL" id="BCU71446.1"/>
    </source>
</evidence>
<evidence type="ECO:0000259" key="11">
    <source>
        <dbReference type="PROSITE" id="PS51194"/>
    </source>
</evidence>
<dbReference type="AlphaFoldDB" id="A0A8D5ZK79"/>
<evidence type="ECO:0000256" key="3">
    <source>
        <dbReference type="ARBA" id="ARBA00022801"/>
    </source>
</evidence>
<dbReference type="GO" id="GO:0003677">
    <property type="term" value="F:DNA binding"/>
    <property type="evidence" value="ECO:0007669"/>
    <property type="project" value="InterPro"/>
</dbReference>
<dbReference type="SMART" id="SM00487">
    <property type="entry name" value="DEXDc"/>
    <property type="match status" value="1"/>
</dbReference>
<evidence type="ECO:0000256" key="2">
    <source>
        <dbReference type="ARBA" id="ARBA00022741"/>
    </source>
</evidence>
<keyword evidence="4 12" id="KW-0347">Helicase</keyword>
<dbReference type="Pfam" id="PF00271">
    <property type="entry name" value="Helicase_C"/>
    <property type="match status" value="1"/>
</dbReference>
<dbReference type="GO" id="GO:0004386">
    <property type="term" value="F:helicase activity"/>
    <property type="evidence" value="ECO:0007669"/>
    <property type="project" value="UniProtKB-KW"/>
</dbReference>
<dbReference type="EMBL" id="AP024597">
    <property type="protein sequence ID" value="BCU71446.1"/>
    <property type="molecule type" value="Genomic_DNA"/>
</dbReference>
<dbReference type="SMART" id="SM00490">
    <property type="entry name" value="HELICc"/>
    <property type="match status" value="1"/>
</dbReference>
<evidence type="ECO:0000256" key="6">
    <source>
        <dbReference type="ARBA" id="ARBA00023235"/>
    </source>
</evidence>
<evidence type="ECO:0000256" key="1">
    <source>
        <dbReference type="ARBA" id="ARBA00006637"/>
    </source>
</evidence>
<dbReference type="Pfam" id="PF18458">
    <property type="entry name" value="XPB_DRD"/>
    <property type="match status" value="1"/>
</dbReference>
<dbReference type="Gene3D" id="3.40.50.300">
    <property type="entry name" value="P-loop containing nucleotide triphosphate hydrolases"/>
    <property type="match status" value="2"/>
</dbReference>
<evidence type="ECO:0000256" key="8">
    <source>
        <dbReference type="ARBA" id="ARBA00034808"/>
    </source>
</evidence>
<accession>A0A8D5ZK79</accession>
<evidence type="ECO:0000256" key="7">
    <source>
        <dbReference type="ARBA" id="ARBA00034617"/>
    </source>
</evidence>
<keyword evidence="6" id="KW-0413">Isomerase</keyword>
<feature type="domain" description="Helicase C-terminal" evidence="11">
    <location>
        <begin position="316"/>
        <end position="443"/>
    </location>
</feature>
<evidence type="ECO:0000259" key="10">
    <source>
        <dbReference type="PROSITE" id="PS51192"/>
    </source>
</evidence>
<organism evidence="12 13">
    <name type="scientific">Stygiolobus caldivivus</name>
    <dbReference type="NCBI Taxonomy" id="2824673"/>
    <lineage>
        <taxon>Archaea</taxon>
        <taxon>Thermoproteota</taxon>
        <taxon>Thermoprotei</taxon>
        <taxon>Sulfolobales</taxon>
        <taxon>Sulfolobaceae</taxon>
        <taxon>Stygiolobus</taxon>
    </lineage>
</organism>
<dbReference type="CDD" id="cd17926">
    <property type="entry name" value="DEXHc_RE"/>
    <property type="match status" value="1"/>
</dbReference>
<protein>
    <recommendedName>
        <fullName evidence="8">DNA 3'-5' helicase</fullName>
        <ecNumber evidence="8">5.6.2.4</ecNumber>
    </recommendedName>
</protein>
<dbReference type="Proteomes" id="UP000825123">
    <property type="component" value="Chromosome"/>
</dbReference>
<dbReference type="InterPro" id="IPR001650">
    <property type="entry name" value="Helicase_C-like"/>
</dbReference>
<evidence type="ECO:0000256" key="9">
    <source>
        <dbReference type="ARBA" id="ARBA00048988"/>
    </source>
</evidence>
<dbReference type="SUPFAM" id="SSF52540">
    <property type="entry name" value="P-loop containing nucleoside triphosphate hydrolases"/>
    <property type="match status" value="1"/>
</dbReference>
<sequence length="443" mass="50738">MVTLRYFKGLIVCDAYAPNTKWSDELKAYISYAYKYTEIKKYFREEGIDVTDEVFNSAPPFPAITDEIKLRDYQFEALKAWISHGKRGIIVLPTGAGKTVVALKALASLRESTLIVVPTIDLMHQWANSIRELLKADVGEIGGGEDKVSGITVITYDSAYTRAEELGDKFFFIIFDEVHHLPSEGYSLMAKMYAAPHRLGLTATPEREDGKHVLYPDLVGPIVYRKGVEDFAGKYIASFDIKKIYVKMTEEEEIKYKQLRQKLRKYLEKKHITLRSLDDFNKLVRLASKDREAREALLAWHESLRIAVNSKAKVEKLRELLKEFKDDKVIIFTRDTQLAYELSKLFLIPVVTYKTSKDERKEILQKFRKGTYRVIVASTVFDEGVDVPDANVGIVLGGYGTKRQYLQRLGRLLRGKDKNALLIEIITKGSADYRLSKRRSFST</sequence>
<evidence type="ECO:0000256" key="5">
    <source>
        <dbReference type="ARBA" id="ARBA00022840"/>
    </source>
</evidence>
<dbReference type="KEGG" id="csty:KN1_27430"/>
<dbReference type="InterPro" id="IPR014001">
    <property type="entry name" value="Helicase_ATP-bd"/>
</dbReference>
<dbReference type="InterPro" id="IPR032438">
    <property type="entry name" value="ERCC3_RAD25_C"/>
</dbReference>
<keyword evidence="13" id="KW-1185">Reference proteome</keyword>
<dbReference type="CDD" id="cd18789">
    <property type="entry name" value="SF2_C_XPB"/>
    <property type="match status" value="1"/>
</dbReference>
<dbReference type="GO" id="GO:0016787">
    <property type="term" value="F:hydrolase activity"/>
    <property type="evidence" value="ECO:0007669"/>
    <property type="project" value="UniProtKB-KW"/>
</dbReference>
<dbReference type="PANTHER" id="PTHR11274">
    <property type="entry name" value="RAD25/XP-B DNA REPAIR HELICASE"/>
    <property type="match status" value="1"/>
</dbReference>
<dbReference type="Pfam" id="PF04851">
    <property type="entry name" value="ResIII"/>
    <property type="match status" value="1"/>
</dbReference>
<dbReference type="InterPro" id="IPR050615">
    <property type="entry name" value="ATP-dep_DNA_Helicase"/>
</dbReference>
<dbReference type="GeneID" id="66164466"/>
<dbReference type="Gene3D" id="3.40.1170.30">
    <property type="match status" value="1"/>
</dbReference>
<keyword evidence="5" id="KW-0067">ATP-binding</keyword>
<dbReference type="EC" id="5.6.2.4" evidence="8"/>
<keyword evidence="3" id="KW-0378">Hydrolase</keyword>
<feature type="domain" description="Helicase ATP-binding" evidence="10">
    <location>
        <begin position="79"/>
        <end position="223"/>
    </location>
</feature>
<dbReference type="InterPro" id="IPR027417">
    <property type="entry name" value="P-loop_NTPase"/>
</dbReference>
<name>A0A8D5ZK79_9CREN</name>
<evidence type="ECO:0000256" key="4">
    <source>
        <dbReference type="ARBA" id="ARBA00022806"/>
    </source>
</evidence>
<proteinExistence type="inferred from homology"/>
<comment type="catalytic activity">
    <reaction evidence="9">
        <text>ATP + H2O = ADP + phosphate + H(+)</text>
        <dbReference type="Rhea" id="RHEA:13065"/>
        <dbReference type="ChEBI" id="CHEBI:15377"/>
        <dbReference type="ChEBI" id="CHEBI:15378"/>
        <dbReference type="ChEBI" id="CHEBI:30616"/>
        <dbReference type="ChEBI" id="CHEBI:43474"/>
        <dbReference type="ChEBI" id="CHEBI:456216"/>
        <dbReference type="EC" id="5.6.2.4"/>
    </reaction>
</comment>
<reference evidence="12 13" key="1">
    <citation type="submission" date="2021-04" db="EMBL/GenBank/DDBJ databases">
        <title>Complete genome sequence of Stygiolobus sp. KN-1.</title>
        <authorList>
            <person name="Nakamura K."/>
            <person name="Sakai H."/>
            <person name="Kurosawa N."/>
        </authorList>
    </citation>
    <scope>NUCLEOTIDE SEQUENCE [LARGE SCALE GENOMIC DNA]</scope>
    <source>
        <strain evidence="12 13">KN-1</strain>
    </source>
</reference>
<dbReference type="InterPro" id="IPR006935">
    <property type="entry name" value="Helicase/UvrB_N"/>
</dbReference>